<dbReference type="PANTHER" id="PTHR42973:SF39">
    <property type="entry name" value="FAD-BINDING PCMH-TYPE DOMAIN-CONTAINING PROTEIN"/>
    <property type="match status" value="1"/>
</dbReference>
<dbReference type="InterPro" id="IPR016167">
    <property type="entry name" value="FAD-bd_PCMH_sub1"/>
</dbReference>
<evidence type="ECO:0000256" key="4">
    <source>
        <dbReference type="ARBA" id="ARBA00022827"/>
    </source>
</evidence>
<evidence type="ECO:0000256" key="1">
    <source>
        <dbReference type="ARBA" id="ARBA00001974"/>
    </source>
</evidence>
<dbReference type="GO" id="GO:0071949">
    <property type="term" value="F:FAD binding"/>
    <property type="evidence" value="ECO:0007669"/>
    <property type="project" value="InterPro"/>
</dbReference>
<dbReference type="AlphaFoldDB" id="A0A1N7FW12"/>
<dbReference type="EMBL" id="FTNT01000006">
    <property type="protein sequence ID" value="SIS04436.1"/>
    <property type="molecule type" value="Genomic_DNA"/>
</dbReference>
<evidence type="ECO:0000256" key="2">
    <source>
        <dbReference type="ARBA" id="ARBA00005466"/>
    </source>
</evidence>
<dbReference type="InterPro" id="IPR016166">
    <property type="entry name" value="FAD-bd_PCMH"/>
</dbReference>
<protein>
    <submittedName>
        <fullName evidence="7">FAD/FMN-containing dehydrogenase</fullName>
    </submittedName>
</protein>
<keyword evidence="5" id="KW-0560">Oxidoreductase</keyword>
<keyword evidence="3" id="KW-0285">Flavoprotein</keyword>
<reference evidence="7 8" key="1">
    <citation type="submission" date="2017-01" db="EMBL/GenBank/DDBJ databases">
        <authorList>
            <person name="Mah S.A."/>
            <person name="Swanson W.J."/>
            <person name="Moy G.W."/>
            <person name="Vacquier V.D."/>
        </authorList>
    </citation>
    <scope>NUCLEOTIDE SEQUENCE [LARGE SCALE GENOMIC DNA]</scope>
    <source>
        <strain evidence="7 8">CPCC 203464</strain>
    </source>
</reference>
<keyword evidence="8" id="KW-1185">Reference proteome</keyword>
<name>A0A1N7FW12_9NOCA</name>
<dbReference type="Gene3D" id="3.30.465.10">
    <property type="match status" value="1"/>
</dbReference>
<dbReference type="RefSeq" id="WP_076479653.1">
    <property type="nucleotide sequence ID" value="NZ_FTNT01000006.1"/>
</dbReference>
<accession>A0A1N7FW12</accession>
<comment type="cofactor">
    <cofactor evidence="1">
        <name>FAD</name>
        <dbReference type="ChEBI" id="CHEBI:57692"/>
    </cofactor>
</comment>
<dbReference type="PROSITE" id="PS51387">
    <property type="entry name" value="FAD_PCMH"/>
    <property type="match status" value="1"/>
</dbReference>
<comment type="similarity">
    <text evidence="2">Belongs to the oxygen-dependent FAD-linked oxidoreductase family.</text>
</comment>
<gene>
    <name evidence="7" type="ORF">SAMN05445060_2335</name>
</gene>
<keyword evidence="4" id="KW-0274">FAD</keyword>
<proteinExistence type="inferred from homology"/>
<dbReference type="SUPFAM" id="SSF56176">
    <property type="entry name" value="FAD-binding/transporter-associated domain-like"/>
    <property type="match status" value="1"/>
</dbReference>
<evidence type="ECO:0000313" key="8">
    <source>
        <dbReference type="Proteomes" id="UP000186218"/>
    </source>
</evidence>
<dbReference type="InterPro" id="IPR016169">
    <property type="entry name" value="FAD-bd_PCMH_sub2"/>
</dbReference>
<dbReference type="OrthoDB" id="545125at2"/>
<evidence type="ECO:0000256" key="3">
    <source>
        <dbReference type="ARBA" id="ARBA00022630"/>
    </source>
</evidence>
<sequence length="465" mass="48045">MTIAPNAQPLAADLTVLSGIITGTVALPGEPGYDRCTPWNVAVPVTPAAVISAANATDVAETVRFARAAGLRVAVQTTGHGASPVADDTILVLTADLDQCVVDPATATARVGAGVTWQRVMDEATPHGLAPLAGSSPDVGVVGFLTGAGIGPLVRTHGLSSDHVLSFDLVTGNGEMVHVTPDTQPELFWGLRGGKSTLGIVTAVEFSMPAISEFYAGTLFFDGADADVVVQGWRRWTAEMPHHASTSLALLQLPPLPHVPAPLAGRFTVAVRFASVADAETAAAVLAPMRAVAPALIDTAGMMPYAAMAAIHADPVDPMPTREHTALLRELTPETVQTLLEVAGPRAESPQVIVELRLLGGALNRPTAHPSAFCHRDAEYSLLAIGVLAPPIADAVGVHGTAVLQAMAPWSTGGALPNFGSAADPDRVARSYDDDTRTRLAELADRHDPDGVLRCGLAVRSGGVV</sequence>
<dbReference type="Gene3D" id="3.30.43.10">
    <property type="entry name" value="Uridine Diphospho-n-acetylenolpyruvylglucosamine Reductase, domain 2"/>
    <property type="match status" value="1"/>
</dbReference>
<dbReference type="Gene3D" id="3.40.462.20">
    <property type="match status" value="1"/>
</dbReference>
<evidence type="ECO:0000313" key="7">
    <source>
        <dbReference type="EMBL" id="SIS04436.1"/>
    </source>
</evidence>
<organism evidence="7 8">
    <name type="scientific">Williamsia sterculiae</name>
    <dbReference type="NCBI Taxonomy" id="1344003"/>
    <lineage>
        <taxon>Bacteria</taxon>
        <taxon>Bacillati</taxon>
        <taxon>Actinomycetota</taxon>
        <taxon>Actinomycetes</taxon>
        <taxon>Mycobacteriales</taxon>
        <taxon>Nocardiaceae</taxon>
        <taxon>Williamsia</taxon>
    </lineage>
</organism>
<evidence type="ECO:0000256" key="5">
    <source>
        <dbReference type="ARBA" id="ARBA00023002"/>
    </source>
</evidence>
<dbReference type="GO" id="GO:0016491">
    <property type="term" value="F:oxidoreductase activity"/>
    <property type="evidence" value="ECO:0007669"/>
    <property type="project" value="UniProtKB-KW"/>
</dbReference>
<dbReference type="InterPro" id="IPR036318">
    <property type="entry name" value="FAD-bd_PCMH-like_sf"/>
</dbReference>
<dbReference type="PANTHER" id="PTHR42973">
    <property type="entry name" value="BINDING OXIDOREDUCTASE, PUTATIVE (AFU_ORTHOLOGUE AFUA_1G17690)-RELATED"/>
    <property type="match status" value="1"/>
</dbReference>
<dbReference type="Proteomes" id="UP000186218">
    <property type="component" value="Unassembled WGS sequence"/>
</dbReference>
<evidence type="ECO:0000259" key="6">
    <source>
        <dbReference type="PROSITE" id="PS51387"/>
    </source>
</evidence>
<dbReference type="InterPro" id="IPR050416">
    <property type="entry name" value="FAD-linked_Oxidoreductase"/>
</dbReference>
<dbReference type="Pfam" id="PF01565">
    <property type="entry name" value="FAD_binding_4"/>
    <property type="match status" value="1"/>
</dbReference>
<dbReference type="InterPro" id="IPR006094">
    <property type="entry name" value="Oxid_FAD_bind_N"/>
</dbReference>
<dbReference type="STRING" id="1344003.SAMN05445060_2335"/>
<feature type="domain" description="FAD-binding PCMH-type" evidence="6">
    <location>
        <begin position="43"/>
        <end position="211"/>
    </location>
</feature>